<name>A0A1G7XVZ3_9PROT</name>
<evidence type="ECO:0000256" key="1">
    <source>
        <dbReference type="ARBA" id="ARBA00004496"/>
    </source>
</evidence>
<evidence type="ECO:0000256" key="5">
    <source>
        <dbReference type="ARBA" id="ARBA00018522"/>
    </source>
</evidence>
<keyword evidence="10" id="KW-0198">Cysteine biosynthesis</keyword>
<dbReference type="PIRSF" id="PIRSF000441">
    <property type="entry name" value="CysE"/>
    <property type="match status" value="1"/>
</dbReference>
<dbReference type="Gene3D" id="2.160.10.10">
    <property type="entry name" value="Hexapeptide repeat proteins"/>
    <property type="match status" value="1"/>
</dbReference>
<keyword evidence="16" id="KW-1185">Reference proteome</keyword>
<dbReference type="InterPro" id="IPR045304">
    <property type="entry name" value="LbH_SAT"/>
</dbReference>
<evidence type="ECO:0000256" key="3">
    <source>
        <dbReference type="ARBA" id="ARBA00007274"/>
    </source>
</evidence>
<dbReference type="EMBL" id="FNCV01000003">
    <property type="protein sequence ID" value="SDG88304.1"/>
    <property type="molecule type" value="Genomic_DNA"/>
</dbReference>
<feature type="compositionally biased region" description="Basic and acidic residues" evidence="14">
    <location>
        <begin position="223"/>
        <end position="233"/>
    </location>
</feature>
<gene>
    <name evidence="15" type="ORF">SAMN05421742_103115</name>
</gene>
<keyword evidence="6" id="KW-0963">Cytoplasm</keyword>
<comment type="subcellular location">
    <subcellularLocation>
        <location evidence="1">Cytoplasm</location>
    </subcellularLocation>
</comment>
<dbReference type="AlphaFoldDB" id="A0A1G7XVZ3"/>
<sequence length="253" mass="27448">MFKRLNEDIRTILDHDPAARTWLEVLLCYPGLHAIIYHRLAHGLWRRGFRLAARLVAHIGKMLTAVEIHPAARVGRRVFIDHATGVVIGETAVVGDDVTLYQGVTLGGTSLDKGKRHPTLENGVIVGSGAQILGPHVIGEGARVGANAVVLADVPAGMTVVGIPARVVMRKKASDEDFCAYGTPVEGIKDPVARTVRTLHHQMREMLERIDHLESRLATYEDPAARAGDEAPQRPRLMATGTSDAPRHAAGER</sequence>
<dbReference type="CDD" id="cd03354">
    <property type="entry name" value="LbH_SAT"/>
    <property type="match status" value="1"/>
</dbReference>
<dbReference type="GO" id="GO:0005737">
    <property type="term" value="C:cytoplasm"/>
    <property type="evidence" value="ECO:0007669"/>
    <property type="project" value="UniProtKB-SubCell"/>
</dbReference>
<dbReference type="SUPFAM" id="SSF51161">
    <property type="entry name" value="Trimeric LpxA-like enzymes"/>
    <property type="match status" value="1"/>
</dbReference>
<organism evidence="15 16">
    <name type="scientific">Roseospirillum parvum</name>
    <dbReference type="NCBI Taxonomy" id="83401"/>
    <lineage>
        <taxon>Bacteria</taxon>
        <taxon>Pseudomonadati</taxon>
        <taxon>Pseudomonadota</taxon>
        <taxon>Alphaproteobacteria</taxon>
        <taxon>Rhodospirillales</taxon>
        <taxon>Rhodospirillaceae</taxon>
        <taxon>Roseospirillum</taxon>
    </lineage>
</organism>
<evidence type="ECO:0000256" key="13">
    <source>
        <dbReference type="PIRNR" id="PIRNR000441"/>
    </source>
</evidence>
<dbReference type="Proteomes" id="UP000217076">
    <property type="component" value="Unassembled WGS sequence"/>
</dbReference>
<accession>A0A1G7XVZ3</accession>
<dbReference type="InterPro" id="IPR005881">
    <property type="entry name" value="Ser_O-AcTrfase"/>
</dbReference>
<dbReference type="STRING" id="83401.SAMN05421742_103115"/>
<dbReference type="InterPro" id="IPR053376">
    <property type="entry name" value="Serine_acetyltransferase"/>
</dbReference>
<evidence type="ECO:0000256" key="9">
    <source>
        <dbReference type="ARBA" id="ARBA00022737"/>
    </source>
</evidence>
<dbReference type="FunFam" id="2.160.10.10:FF:000007">
    <property type="entry name" value="Serine acetyltransferase"/>
    <property type="match status" value="1"/>
</dbReference>
<dbReference type="FunFam" id="1.10.3130.10:FF:000003">
    <property type="entry name" value="Serine acetyltransferase"/>
    <property type="match status" value="1"/>
</dbReference>
<reference evidence="16" key="1">
    <citation type="submission" date="2016-10" db="EMBL/GenBank/DDBJ databases">
        <authorList>
            <person name="Varghese N."/>
            <person name="Submissions S."/>
        </authorList>
    </citation>
    <scope>NUCLEOTIDE SEQUENCE [LARGE SCALE GENOMIC DNA]</scope>
    <source>
        <strain evidence="16">930I</strain>
    </source>
</reference>
<proteinExistence type="inferred from homology"/>
<evidence type="ECO:0000313" key="15">
    <source>
        <dbReference type="EMBL" id="SDG88304.1"/>
    </source>
</evidence>
<evidence type="ECO:0000313" key="16">
    <source>
        <dbReference type="Proteomes" id="UP000217076"/>
    </source>
</evidence>
<comment type="catalytic activity">
    <reaction evidence="12 13">
        <text>L-serine + acetyl-CoA = O-acetyl-L-serine + CoA</text>
        <dbReference type="Rhea" id="RHEA:24560"/>
        <dbReference type="ChEBI" id="CHEBI:33384"/>
        <dbReference type="ChEBI" id="CHEBI:57287"/>
        <dbReference type="ChEBI" id="CHEBI:57288"/>
        <dbReference type="ChEBI" id="CHEBI:58340"/>
        <dbReference type="EC" id="2.3.1.30"/>
    </reaction>
</comment>
<evidence type="ECO:0000256" key="2">
    <source>
        <dbReference type="ARBA" id="ARBA00004876"/>
    </source>
</evidence>
<dbReference type="PANTHER" id="PTHR42811">
    <property type="entry name" value="SERINE ACETYLTRANSFERASE"/>
    <property type="match status" value="1"/>
</dbReference>
<evidence type="ECO:0000256" key="14">
    <source>
        <dbReference type="SAM" id="MobiDB-lite"/>
    </source>
</evidence>
<evidence type="ECO:0000256" key="10">
    <source>
        <dbReference type="ARBA" id="ARBA00023192"/>
    </source>
</evidence>
<evidence type="ECO:0000256" key="11">
    <source>
        <dbReference type="ARBA" id="ARBA00023315"/>
    </source>
</evidence>
<keyword evidence="7" id="KW-0028">Amino-acid biosynthesis</keyword>
<comment type="similarity">
    <text evidence="3 13">Belongs to the transferase hexapeptide repeat family.</text>
</comment>
<evidence type="ECO:0000256" key="4">
    <source>
        <dbReference type="ARBA" id="ARBA00013266"/>
    </source>
</evidence>
<keyword evidence="11 13" id="KW-0012">Acyltransferase</keyword>
<dbReference type="InterPro" id="IPR011004">
    <property type="entry name" value="Trimer_LpxA-like_sf"/>
</dbReference>
<evidence type="ECO:0000256" key="6">
    <source>
        <dbReference type="ARBA" id="ARBA00022490"/>
    </source>
</evidence>
<dbReference type="GO" id="GO:0009001">
    <property type="term" value="F:serine O-acetyltransferase activity"/>
    <property type="evidence" value="ECO:0007669"/>
    <property type="project" value="UniProtKB-EC"/>
</dbReference>
<evidence type="ECO:0000256" key="12">
    <source>
        <dbReference type="ARBA" id="ARBA00049486"/>
    </source>
</evidence>
<dbReference type="Gene3D" id="1.10.3130.10">
    <property type="entry name" value="serine acetyltransferase, domain 1"/>
    <property type="match status" value="1"/>
</dbReference>
<evidence type="ECO:0000256" key="7">
    <source>
        <dbReference type="ARBA" id="ARBA00022605"/>
    </source>
</evidence>
<dbReference type="InterPro" id="IPR042122">
    <property type="entry name" value="Ser_AcTrfase_N_sf"/>
</dbReference>
<comment type="pathway">
    <text evidence="2">Amino-acid biosynthesis; L-cysteine biosynthesis; L-cysteine from L-serine: step 1/2.</text>
</comment>
<dbReference type="GO" id="GO:0006535">
    <property type="term" value="P:cysteine biosynthetic process from serine"/>
    <property type="evidence" value="ECO:0007669"/>
    <property type="project" value="InterPro"/>
</dbReference>
<protein>
    <recommendedName>
        <fullName evidence="5 13">Serine acetyltransferase</fullName>
        <ecNumber evidence="4 13">2.3.1.30</ecNumber>
    </recommendedName>
</protein>
<dbReference type="EC" id="2.3.1.30" evidence="4 13"/>
<dbReference type="RefSeq" id="WP_176787660.1">
    <property type="nucleotide sequence ID" value="NZ_FNCV01000003.1"/>
</dbReference>
<evidence type="ECO:0000256" key="8">
    <source>
        <dbReference type="ARBA" id="ARBA00022679"/>
    </source>
</evidence>
<dbReference type="NCBIfam" id="TIGR01172">
    <property type="entry name" value="cysE"/>
    <property type="match status" value="1"/>
</dbReference>
<keyword evidence="9" id="KW-0677">Repeat</keyword>
<dbReference type="NCBIfam" id="NF041874">
    <property type="entry name" value="EPS_EpsC"/>
    <property type="match status" value="1"/>
</dbReference>
<keyword evidence="8 13" id="KW-0808">Transferase</keyword>
<feature type="region of interest" description="Disordered" evidence="14">
    <location>
        <begin position="221"/>
        <end position="253"/>
    </location>
</feature>